<dbReference type="PANTHER" id="PTHR33525">
    <property type="match status" value="1"/>
</dbReference>
<feature type="domain" description="HDOD" evidence="2">
    <location>
        <begin position="22"/>
        <end position="217"/>
    </location>
</feature>
<dbReference type="PROSITE" id="PS51833">
    <property type="entry name" value="HDOD"/>
    <property type="match status" value="1"/>
</dbReference>
<dbReference type="PROSITE" id="PS51831">
    <property type="entry name" value="HD"/>
    <property type="match status" value="1"/>
</dbReference>
<dbReference type="SMART" id="SM00471">
    <property type="entry name" value="HDc"/>
    <property type="match status" value="1"/>
</dbReference>
<dbReference type="CDD" id="cd00077">
    <property type="entry name" value="HDc"/>
    <property type="match status" value="1"/>
</dbReference>
<dbReference type="Pfam" id="PF08668">
    <property type="entry name" value="HDOD"/>
    <property type="match status" value="1"/>
</dbReference>
<dbReference type="InterPro" id="IPR006675">
    <property type="entry name" value="HDIG_dom"/>
</dbReference>
<evidence type="ECO:0000259" key="1">
    <source>
        <dbReference type="PROSITE" id="PS51831"/>
    </source>
</evidence>
<dbReference type="SUPFAM" id="SSF109604">
    <property type="entry name" value="HD-domain/PDEase-like"/>
    <property type="match status" value="1"/>
</dbReference>
<name>A0A832EB68_9BACT</name>
<sequence length="288" mass="31667">MEHAQTAQAKPLDEILRVAEKLPPFPDVVQKVMPLLQRMAPVEDIEAVIRYDQVIAAKVLALARSPHYTRTQPAKSLKDAIISLGQRALVEVILAACSARFQDDAVQGYDLREGELWEHAVGTAIMADRIAERIGSPERLTAYTAGLLHDIGKTVLNHYVDHYLDRIIETVRTRKQSFLDAERDILGIDHQELGGLIATRWNFPAGVVSGIAHHHSPEEADGNRQVAAVVYAANRMVAAMGIGAGVDGFLNPNQDHVFETLGLDGRAIEKLMADVFVALDETKKFLTA</sequence>
<comment type="caution">
    <text evidence="3">The sequence shown here is derived from an EMBL/GenBank/DDBJ whole genome shotgun (WGS) entry which is preliminary data.</text>
</comment>
<dbReference type="InterPro" id="IPR013976">
    <property type="entry name" value="HDOD"/>
</dbReference>
<dbReference type="InterPro" id="IPR052340">
    <property type="entry name" value="RNase_Y/CdgJ"/>
</dbReference>
<dbReference type="PANTHER" id="PTHR33525:SF3">
    <property type="entry name" value="RIBONUCLEASE Y"/>
    <property type="match status" value="1"/>
</dbReference>
<organism evidence="3">
    <name type="scientific">Desulfacinum infernum</name>
    <dbReference type="NCBI Taxonomy" id="35837"/>
    <lineage>
        <taxon>Bacteria</taxon>
        <taxon>Pseudomonadati</taxon>
        <taxon>Thermodesulfobacteriota</taxon>
        <taxon>Syntrophobacteria</taxon>
        <taxon>Syntrophobacterales</taxon>
        <taxon>Syntrophobacteraceae</taxon>
        <taxon>Desulfacinum</taxon>
    </lineage>
</organism>
<dbReference type="EMBL" id="DSTK01000036">
    <property type="protein sequence ID" value="HFK97987.1"/>
    <property type="molecule type" value="Genomic_DNA"/>
</dbReference>
<dbReference type="InterPro" id="IPR006674">
    <property type="entry name" value="HD_domain"/>
</dbReference>
<protein>
    <submittedName>
        <fullName evidence="3">HDOD domain-containing protein</fullName>
    </submittedName>
</protein>
<reference evidence="3" key="1">
    <citation type="journal article" date="2020" name="mSystems">
        <title>Genome- and Community-Level Interaction Insights into Carbon Utilization and Element Cycling Functions of Hydrothermarchaeota in Hydrothermal Sediment.</title>
        <authorList>
            <person name="Zhou Z."/>
            <person name="Liu Y."/>
            <person name="Xu W."/>
            <person name="Pan J."/>
            <person name="Luo Z.H."/>
            <person name="Li M."/>
        </authorList>
    </citation>
    <scope>NUCLEOTIDE SEQUENCE [LARGE SCALE GENOMIC DNA]</scope>
    <source>
        <strain evidence="3">SpSt-456</strain>
    </source>
</reference>
<proteinExistence type="predicted"/>
<dbReference type="Gene3D" id="1.10.3210.10">
    <property type="entry name" value="Hypothetical protein af1432"/>
    <property type="match status" value="1"/>
</dbReference>
<gene>
    <name evidence="3" type="ORF">ENS06_11800</name>
</gene>
<feature type="domain" description="HD" evidence="1">
    <location>
        <begin position="116"/>
        <end position="239"/>
    </location>
</feature>
<evidence type="ECO:0000259" key="2">
    <source>
        <dbReference type="PROSITE" id="PS51833"/>
    </source>
</evidence>
<dbReference type="InterPro" id="IPR003607">
    <property type="entry name" value="HD/PDEase_dom"/>
</dbReference>
<evidence type="ECO:0000313" key="3">
    <source>
        <dbReference type="EMBL" id="HFK97987.1"/>
    </source>
</evidence>
<dbReference type="AlphaFoldDB" id="A0A832EB68"/>
<dbReference type="NCBIfam" id="TIGR00277">
    <property type="entry name" value="HDIG"/>
    <property type="match status" value="1"/>
</dbReference>
<accession>A0A832EB68</accession>